<keyword evidence="6" id="KW-0249">Electron transport</keyword>
<feature type="region of interest" description="Disordered" evidence="9">
    <location>
        <begin position="115"/>
        <end position="141"/>
    </location>
</feature>
<keyword evidence="12" id="KW-1185">Reference proteome</keyword>
<evidence type="ECO:0000256" key="8">
    <source>
        <dbReference type="ARBA" id="ARBA00023136"/>
    </source>
</evidence>
<name>A0ABQ0KUU9_MYCCL</name>
<keyword evidence="5" id="KW-0999">Mitochondrion inner membrane</keyword>
<comment type="similarity">
    <text evidence="2">Belongs to the UQCRH/QCR6 family.</text>
</comment>
<dbReference type="InterPro" id="IPR036811">
    <property type="entry name" value="Ubol_cytC_Rdtase_hinge_dom_sf"/>
</dbReference>
<dbReference type="InterPro" id="IPR023184">
    <property type="entry name" value="Ubol_cytC_Rdtase_hinge_dom"/>
</dbReference>
<evidence type="ECO:0000256" key="7">
    <source>
        <dbReference type="ARBA" id="ARBA00023128"/>
    </source>
</evidence>
<evidence type="ECO:0000313" key="12">
    <source>
        <dbReference type="Proteomes" id="UP000815677"/>
    </source>
</evidence>
<feature type="region of interest" description="Disordered" evidence="9">
    <location>
        <begin position="1"/>
        <end position="46"/>
    </location>
</feature>
<feature type="compositionally biased region" description="Polar residues" evidence="9">
    <location>
        <begin position="126"/>
        <end position="141"/>
    </location>
</feature>
<dbReference type="Proteomes" id="UP000815677">
    <property type="component" value="Unassembled WGS sequence"/>
</dbReference>
<accession>A0ABQ0KUU9</accession>
<keyword evidence="8" id="KW-0472">Membrane</keyword>
<dbReference type="SUPFAM" id="SSF81531">
    <property type="entry name" value="Non-heme 11 kDa protein of cytochrome bc1 complex (Ubiquinol-cytochrome c reductase)"/>
    <property type="match status" value="1"/>
</dbReference>
<feature type="compositionally biased region" description="Acidic residues" evidence="9">
    <location>
        <begin position="26"/>
        <end position="42"/>
    </location>
</feature>
<dbReference type="EMBL" id="DF838173">
    <property type="protein sequence ID" value="GAT42668.1"/>
    <property type="molecule type" value="Genomic_DNA"/>
</dbReference>
<evidence type="ECO:0000256" key="6">
    <source>
        <dbReference type="ARBA" id="ARBA00022982"/>
    </source>
</evidence>
<gene>
    <name evidence="11" type="ORF">MCHLO_00376</name>
</gene>
<protein>
    <recommendedName>
        <fullName evidence="10">Ubiquinol-cytochrome C reductase hinge domain-containing protein</fullName>
    </recommendedName>
</protein>
<keyword evidence="7" id="KW-0496">Mitochondrion</keyword>
<keyword evidence="3" id="KW-0813">Transport</keyword>
<organism evidence="11 12">
    <name type="scientific">Mycena chlorophos</name>
    <name type="common">Agaric fungus</name>
    <name type="synonym">Agaricus chlorophos</name>
    <dbReference type="NCBI Taxonomy" id="658473"/>
    <lineage>
        <taxon>Eukaryota</taxon>
        <taxon>Fungi</taxon>
        <taxon>Dikarya</taxon>
        <taxon>Basidiomycota</taxon>
        <taxon>Agaricomycotina</taxon>
        <taxon>Agaricomycetes</taxon>
        <taxon>Agaricomycetidae</taxon>
        <taxon>Agaricales</taxon>
        <taxon>Marasmiineae</taxon>
        <taxon>Mycenaceae</taxon>
        <taxon>Mycena</taxon>
    </lineage>
</organism>
<proteinExistence type="inferred from homology"/>
<evidence type="ECO:0000256" key="3">
    <source>
        <dbReference type="ARBA" id="ARBA00022448"/>
    </source>
</evidence>
<evidence type="ECO:0000256" key="2">
    <source>
        <dbReference type="ARBA" id="ARBA00006498"/>
    </source>
</evidence>
<reference evidence="11" key="1">
    <citation type="submission" date="2014-09" db="EMBL/GenBank/DDBJ databases">
        <title>Genome sequence of the luminous mushroom Mycena chlorophos for searching fungal bioluminescence genes.</title>
        <authorList>
            <person name="Tanaka Y."/>
            <person name="Kasuga D."/>
            <person name="Oba Y."/>
            <person name="Hase S."/>
            <person name="Sato K."/>
            <person name="Oba Y."/>
            <person name="Sakakibara Y."/>
        </authorList>
    </citation>
    <scope>NUCLEOTIDE SEQUENCE</scope>
</reference>
<evidence type="ECO:0000256" key="5">
    <source>
        <dbReference type="ARBA" id="ARBA00022792"/>
    </source>
</evidence>
<evidence type="ECO:0000259" key="10">
    <source>
        <dbReference type="Pfam" id="PF02320"/>
    </source>
</evidence>
<sequence>MSIGDFISSFFPTVHNDGDEKPADDAPAEEAAAEEPEEEEPEDAHPAIREECTARPECAPMKHHFEHCQEKINEGKGHKGEDCVEEMCKSSSLATFEPRSLRLTRMVALQSTSCTAPKPVLHRKSSPSSSNEGHQHVSPTRRQNIVLLSSNASHRRPLLPPRSCVPTSRTYSYRTSSQGHVVPIWDIPHRSIHISTFCSVRGVHLYYSQIATTARPHPVNVLSAPGAAAHRQE</sequence>
<dbReference type="Gene3D" id="1.10.287.20">
    <property type="entry name" value="Ubiquinol-cytochrome C reductase hinge domain"/>
    <property type="match status" value="1"/>
</dbReference>
<keyword evidence="4" id="KW-0679">Respiratory chain</keyword>
<comment type="subcellular location">
    <subcellularLocation>
        <location evidence="1">Mitochondrion inner membrane</location>
    </subcellularLocation>
</comment>
<evidence type="ECO:0000256" key="4">
    <source>
        <dbReference type="ARBA" id="ARBA00022660"/>
    </source>
</evidence>
<evidence type="ECO:0000313" key="11">
    <source>
        <dbReference type="EMBL" id="GAT42668.1"/>
    </source>
</evidence>
<evidence type="ECO:0000256" key="1">
    <source>
        <dbReference type="ARBA" id="ARBA00004273"/>
    </source>
</evidence>
<feature type="domain" description="Ubiquinol-cytochrome C reductase hinge" evidence="10">
    <location>
        <begin position="43"/>
        <end position="88"/>
    </location>
</feature>
<dbReference type="Pfam" id="PF02320">
    <property type="entry name" value="UCR_hinge"/>
    <property type="match status" value="1"/>
</dbReference>
<evidence type="ECO:0000256" key="9">
    <source>
        <dbReference type="SAM" id="MobiDB-lite"/>
    </source>
</evidence>